<dbReference type="RefSeq" id="XP_017694928.1">
    <property type="nucleotide sequence ID" value="XM_017839439.1"/>
</dbReference>
<evidence type="ECO:0000256" key="1">
    <source>
        <dbReference type="SAM" id="MobiDB-lite"/>
    </source>
</evidence>
<name>A0A6J0J7K6_9PASS</name>
<feature type="compositionally biased region" description="Gly residues" evidence="1">
    <location>
        <begin position="61"/>
        <end position="76"/>
    </location>
</feature>
<gene>
    <name evidence="3" type="primary">LOC108509840</name>
</gene>
<feature type="compositionally biased region" description="Low complexity" evidence="1">
    <location>
        <begin position="212"/>
        <end position="228"/>
    </location>
</feature>
<dbReference type="AlphaFoldDB" id="A0A6J0J7K6"/>
<accession>A0A6J0J7K6</accession>
<protein>
    <submittedName>
        <fullName evidence="3">Actin cytoskeleton-regulatory complex protein pan-1-like</fullName>
    </submittedName>
</protein>
<feature type="compositionally biased region" description="Low complexity" evidence="1">
    <location>
        <begin position="29"/>
        <end position="45"/>
    </location>
</feature>
<feature type="region of interest" description="Disordered" evidence="1">
    <location>
        <begin position="1"/>
        <end position="278"/>
    </location>
</feature>
<feature type="compositionally biased region" description="Low complexity" evidence="1">
    <location>
        <begin position="160"/>
        <end position="176"/>
    </location>
</feature>
<feature type="compositionally biased region" description="Pro residues" evidence="1">
    <location>
        <begin position="133"/>
        <end position="159"/>
    </location>
</feature>
<organism evidence="2 3">
    <name type="scientific">Lepidothrix coronata</name>
    <name type="common">blue-crowned manakin</name>
    <dbReference type="NCBI Taxonomy" id="321398"/>
    <lineage>
        <taxon>Eukaryota</taxon>
        <taxon>Metazoa</taxon>
        <taxon>Chordata</taxon>
        <taxon>Craniata</taxon>
        <taxon>Vertebrata</taxon>
        <taxon>Euteleostomi</taxon>
        <taxon>Archelosauria</taxon>
        <taxon>Archosauria</taxon>
        <taxon>Dinosauria</taxon>
        <taxon>Saurischia</taxon>
        <taxon>Theropoda</taxon>
        <taxon>Coelurosauria</taxon>
        <taxon>Aves</taxon>
        <taxon>Neognathae</taxon>
        <taxon>Neoaves</taxon>
        <taxon>Telluraves</taxon>
        <taxon>Australaves</taxon>
        <taxon>Passeriformes</taxon>
        <taxon>Pipridae</taxon>
        <taxon>Lepidothrix</taxon>
    </lineage>
</organism>
<evidence type="ECO:0000313" key="2">
    <source>
        <dbReference type="Proteomes" id="UP000504624"/>
    </source>
</evidence>
<proteinExistence type="predicted"/>
<keyword evidence="2" id="KW-1185">Reference proteome</keyword>
<dbReference type="Proteomes" id="UP000504624">
    <property type="component" value="Unplaced"/>
</dbReference>
<dbReference type="GeneID" id="108509840"/>
<evidence type="ECO:0000313" key="3">
    <source>
        <dbReference type="RefSeq" id="XP_017694928.1"/>
    </source>
</evidence>
<sequence length="278" mass="27529">MCAGSRAGTPSNPGRAGVPVARRDIPNPGSREAAAKGRAAPKTASGPTAGRVPFTVARPRGGAGVVPGDARGGPTAGAGLFPPQRSGSGSSEAAAAAASGGTYRHRRLRSARPPRPPPERGGPSARRGVARPSVPPFPRLIDPSRPPPPWPPRPPPAAAPAPSAGAEPGSLPGAAPASPPRCEDPRSRPPRSSFPPPGRGRLPGGGGRKPGRGAPAPRATPRWLEAAGAGAGGCADRPRRDGTGRLGSDSPGPAAPPQSLAGRAGGQGRRFPGAGLFR</sequence>
<feature type="compositionally biased region" description="Basic residues" evidence="1">
    <location>
        <begin position="103"/>
        <end position="112"/>
    </location>
</feature>
<feature type="compositionally biased region" description="Low complexity" evidence="1">
    <location>
        <begin position="86"/>
        <end position="101"/>
    </location>
</feature>
<reference evidence="3" key="1">
    <citation type="submission" date="2025-08" db="UniProtKB">
        <authorList>
            <consortium name="RefSeq"/>
        </authorList>
    </citation>
    <scope>IDENTIFICATION</scope>
</reference>